<comment type="caution">
    <text evidence="1">The sequence shown here is derived from an EMBL/GenBank/DDBJ whole genome shotgun (WGS) entry which is preliminary data.</text>
</comment>
<sequence>MKEYFGFNGKVTIYNLNSYCFNEIFRQIERNCASSDSKDNLLKYTDLIHFAISCERFTKAFKEWSPDLYKKLCIENTFLNRSRWIEIDFSNLHDHMEGLSMKEKKIFWTDYLSNIRENEQLESLNLIYEPTRYYREHFDRFEEFIRCLKNKNKLRELNVKLKGYSFETLPEISHLESLQLDVHIKANTLRKFCELNPNLRRLKLGNNEVYGRLTDIVEHCSQLEYLSFVMKQGVDAVEYERLANLSNLHELTLLGGIRRERW</sequence>
<dbReference type="EMBL" id="JAMKOV010000003">
    <property type="protein sequence ID" value="KAI8041754.1"/>
    <property type="molecule type" value="Genomic_DNA"/>
</dbReference>
<proteinExistence type="predicted"/>
<dbReference type="AlphaFoldDB" id="A0A9P9YRD4"/>
<evidence type="ECO:0000313" key="2">
    <source>
        <dbReference type="Proteomes" id="UP001059596"/>
    </source>
</evidence>
<dbReference type="SUPFAM" id="SSF52047">
    <property type="entry name" value="RNI-like"/>
    <property type="match status" value="1"/>
</dbReference>
<evidence type="ECO:0000313" key="1">
    <source>
        <dbReference type="EMBL" id="KAI8041754.1"/>
    </source>
</evidence>
<keyword evidence="2" id="KW-1185">Reference proteome</keyword>
<dbReference type="InterPro" id="IPR032675">
    <property type="entry name" value="LRR_dom_sf"/>
</dbReference>
<protein>
    <submittedName>
        <fullName evidence="1">Uncharacterized protein</fullName>
    </submittedName>
</protein>
<gene>
    <name evidence="1" type="ORF">M5D96_006023</name>
</gene>
<organism evidence="1 2">
    <name type="scientific">Drosophila gunungcola</name>
    <name type="common">fruit fly</name>
    <dbReference type="NCBI Taxonomy" id="103775"/>
    <lineage>
        <taxon>Eukaryota</taxon>
        <taxon>Metazoa</taxon>
        <taxon>Ecdysozoa</taxon>
        <taxon>Arthropoda</taxon>
        <taxon>Hexapoda</taxon>
        <taxon>Insecta</taxon>
        <taxon>Pterygota</taxon>
        <taxon>Neoptera</taxon>
        <taxon>Endopterygota</taxon>
        <taxon>Diptera</taxon>
        <taxon>Brachycera</taxon>
        <taxon>Muscomorpha</taxon>
        <taxon>Ephydroidea</taxon>
        <taxon>Drosophilidae</taxon>
        <taxon>Drosophila</taxon>
        <taxon>Sophophora</taxon>
    </lineage>
</organism>
<accession>A0A9P9YRD4</accession>
<name>A0A9P9YRD4_9MUSC</name>
<dbReference type="Gene3D" id="3.80.10.10">
    <property type="entry name" value="Ribonuclease Inhibitor"/>
    <property type="match status" value="1"/>
</dbReference>
<dbReference type="Proteomes" id="UP001059596">
    <property type="component" value="Unassembled WGS sequence"/>
</dbReference>
<reference evidence="1" key="1">
    <citation type="journal article" date="2023" name="Genome Biol. Evol.">
        <title>Long-read-based Genome Assembly of Drosophila gunungcola Reveals Fewer Chemosensory Genes in Flower-breeding Species.</title>
        <authorList>
            <person name="Negi A."/>
            <person name="Liao B.Y."/>
            <person name="Yeh S.D."/>
        </authorList>
    </citation>
    <scope>NUCLEOTIDE SEQUENCE</scope>
    <source>
        <strain evidence="1">Sukarami</strain>
    </source>
</reference>